<evidence type="ECO:0000256" key="6">
    <source>
        <dbReference type="PIRSR" id="PIRSR606710-1"/>
    </source>
</evidence>
<keyword evidence="2" id="KW-0624">Polysaccharide degradation</keyword>
<dbReference type="Proteomes" id="UP000314251">
    <property type="component" value="Unassembled WGS sequence"/>
</dbReference>
<accession>A0A5N6ACF7</accession>
<reference evidence="10" key="1">
    <citation type="submission" date="2019-10" db="EMBL/GenBank/DDBJ databases">
        <title>Nonomuraea sp. nov., isolated from Phyllanthus amarus.</title>
        <authorList>
            <person name="Klykleung N."/>
            <person name="Tanasupawat S."/>
        </authorList>
    </citation>
    <scope>NUCLEOTIDE SEQUENCE [LARGE SCALE GENOMIC DNA]</scope>
    <source>
        <strain evidence="10">3MP-10</strain>
    </source>
</reference>
<sequence length="350" mass="37112">MRLAARAPGRLVAVLAVLGLALFAASSARGAAGGATPSPAALPPAALSPAESAAVAQQGVQPTALEGYQADPNIITVGDTYYIYPTTDGFPDWSGTTFSAWSSKDLVNWTDEGVILDLGPDVAWADGNAWAPTMVERDGTFYFYYSAEGRIGVATGDSPTGPFTDSGAPLVERNPDGRGQAIDPAVFVDDDGQAYLYWGNGSGFVVPLAEDMVSFDPADVVRFTGLDGFREAPFMVKRDGLYHLTYSIDDTRSENYRVGYATSPGPTGPFTYHGVILEKDPALGILGTGHNSVLRVPGTDDWYIVYHRFAIPGGDGTHREVTVDRLTFGADGLMERVTPTVGDVDPHPIP</sequence>
<protein>
    <submittedName>
        <fullName evidence="10">Family 43 glycosylhydrolase</fullName>
    </submittedName>
</protein>
<name>A0A5N6ACF7_9ACTN</name>
<evidence type="ECO:0000256" key="5">
    <source>
        <dbReference type="ARBA" id="ARBA00023295"/>
    </source>
</evidence>
<evidence type="ECO:0000313" key="10">
    <source>
        <dbReference type="EMBL" id="KAB8166341.1"/>
    </source>
</evidence>
<proteinExistence type="inferred from homology"/>
<dbReference type="InterPro" id="IPR006710">
    <property type="entry name" value="Glyco_hydro_43"/>
</dbReference>
<organism evidence="10 11">
    <name type="scientific">Streptomyces mimosae</name>
    <dbReference type="NCBI Taxonomy" id="2586635"/>
    <lineage>
        <taxon>Bacteria</taxon>
        <taxon>Bacillati</taxon>
        <taxon>Actinomycetota</taxon>
        <taxon>Actinomycetes</taxon>
        <taxon>Kitasatosporales</taxon>
        <taxon>Streptomycetaceae</taxon>
        <taxon>Streptomyces</taxon>
    </lineage>
</organism>
<dbReference type="OrthoDB" id="9758923at2"/>
<keyword evidence="9" id="KW-0732">Signal</keyword>
<evidence type="ECO:0000256" key="7">
    <source>
        <dbReference type="PIRSR" id="PIRSR606710-2"/>
    </source>
</evidence>
<evidence type="ECO:0000256" key="1">
    <source>
        <dbReference type="ARBA" id="ARBA00009865"/>
    </source>
</evidence>
<dbReference type="InterPro" id="IPR023296">
    <property type="entry name" value="Glyco_hydro_beta-prop_sf"/>
</dbReference>
<feature type="site" description="Important for catalytic activity, responsible for pKa modulation of the active site Glu and correct orientation of both the proton donor and substrate" evidence="7">
    <location>
        <position position="183"/>
    </location>
</feature>
<keyword evidence="11" id="KW-1185">Reference proteome</keyword>
<dbReference type="GO" id="GO:0004553">
    <property type="term" value="F:hydrolase activity, hydrolyzing O-glycosyl compounds"/>
    <property type="evidence" value="ECO:0007669"/>
    <property type="project" value="InterPro"/>
</dbReference>
<dbReference type="PANTHER" id="PTHR43772">
    <property type="entry name" value="ENDO-1,4-BETA-XYLANASE"/>
    <property type="match status" value="1"/>
</dbReference>
<feature type="chain" id="PRO_5024350858" evidence="9">
    <location>
        <begin position="31"/>
        <end position="350"/>
    </location>
</feature>
<evidence type="ECO:0000256" key="2">
    <source>
        <dbReference type="ARBA" id="ARBA00022651"/>
    </source>
</evidence>
<comment type="caution">
    <text evidence="10">The sequence shown here is derived from an EMBL/GenBank/DDBJ whole genome shotgun (WGS) entry which is preliminary data.</text>
</comment>
<dbReference type="AlphaFoldDB" id="A0A5N6ACF7"/>
<evidence type="ECO:0000256" key="8">
    <source>
        <dbReference type="RuleBase" id="RU361187"/>
    </source>
</evidence>
<evidence type="ECO:0000256" key="9">
    <source>
        <dbReference type="SAM" id="SignalP"/>
    </source>
</evidence>
<dbReference type="Pfam" id="PF04616">
    <property type="entry name" value="Glyco_hydro_43"/>
    <property type="match status" value="1"/>
</dbReference>
<dbReference type="SUPFAM" id="SSF75005">
    <property type="entry name" value="Arabinanase/levansucrase/invertase"/>
    <property type="match status" value="1"/>
</dbReference>
<keyword evidence="5 8" id="KW-0326">Glycosidase</keyword>
<keyword evidence="2" id="KW-0858">Xylan degradation</keyword>
<evidence type="ECO:0000256" key="3">
    <source>
        <dbReference type="ARBA" id="ARBA00022801"/>
    </source>
</evidence>
<dbReference type="GO" id="GO:0045493">
    <property type="term" value="P:xylan catabolic process"/>
    <property type="evidence" value="ECO:0007669"/>
    <property type="project" value="UniProtKB-KW"/>
</dbReference>
<keyword evidence="3 8" id="KW-0378">Hydrolase</keyword>
<comment type="similarity">
    <text evidence="1 8">Belongs to the glycosyl hydrolase 43 family.</text>
</comment>
<dbReference type="Gene3D" id="2.115.10.20">
    <property type="entry name" value="Glycosyl hydrolase domain, family 43"/>
    <property type="match status" value="1"/>
</dbReference>
<gene>
    <name evidence="10" type="ORF">FH607_010920</name>
</gene>
<evidence type="ECO:0000256" key="4">
    <source>
        <dbReference type="ARBA" id="ARBA00023277"/>
    </source>
</evidence>
<feature type="active site" description="Proton donor" evidence="6">
    <location>
        <position position="231"/>
    </location>
</feature>
<feature type="active site" description="Proton acceptor" evidence="6">
    <location>
        <position position="71"/>
    </location>
</feature>
<dbReference type="CDD" id="cd09004">
    <property type="entry name" value="GH43_bXyl-like"/>
    <property type="match status" value="1"/>
</dbReference>
<dbReference type="InterPro" id="IPR052176">
    <property type="entry name" value="Glycosyl_Hydrlase_43_Enz"/>
</dbReference>
<keyword evidence="4" id="KW-0119">Carbohydrate metabolism</keyword>
<feature type="signal peptide" evidence="9">
    <location>
        <begin position="1"/>
        <end position="30"/>
    </location>
</feature>
<dbReference type="PANTHER" id="PTHR43772:SF2">
    <property type="entry name" value="PUTATIVE (AFU_ORTHOLOGUE AFUA_2G04480)-RELATED"/>
    <property type="match status" value="1"/>
</dbReference>
<dbReference type="RefSeq" id="WP_139667465.1">
    <property type="nucleotide sequence ID" value="NZ_VDLY02000006.1"/>
</dbReference>
<evidence type="ECO:0000313" key="11">
    <source>
        <dbReference type="Proteomes" id="UP000314251"/>
    </source>
</evidence>
<dbReference type="EMBL" id="VDLY02000006">
    <property type="protein sequence ID" value="KAB8166341.1"/>
    <property type="molecule type" value="Genomic_DNA"/>
</dbReference>